<reference evidence="1 2" key="1">
    <citation type="submission" date="2024-02" db="EMBL/GenBank/DDBJ databases">
        <authorList>
            <person name="Chen Y."/>
            <person name="Shah S."/>
            <person name="Dougan E. K."/>
            <person name="Thang M."/>
            <person name="Chan C."/>
        </authorList>
    </citation>
    <scope>NUCLEOTIDE SEQUENCE [LARGE SCALE GENOMIC DNA]</scope>
</reference>
<comment type="caution">
    <text evidence="1">The sequence shown here is derived from an EMBL/GenBank/DDBJ whole genome shotgun (WGS) entry which is preliminary data.</text>
</comment>
<protein>
    <submittedName>
        <fullName evidence="1">Uncharacterized protein</fullName>
    </submittedName>
</protein>
<evidence type="ECO:0000313" key="2">
    <source>
        <dbReference type="Proteomes" id="UP001642484"/>
    </source>
</evidence>
<name>A0ABP0JYG8_9DINO</name>
<evidence type="ECO:0000313" key="1">
    <source>
        <dbReference type="EMBL" id="CAK9018999.1"/>
    </source>
</evidence>
<gene>
    <name evidence="1" type="ORF">CCMP2556_LOCUS13501</name>
</gene>
<sequence length="253" mass="29190">MIQDRCQYQTQVKRLYLYFCMKKKKTKKTMASNLAMASSQEEEEGTLMFFYGSLPVALHVAQVPWAGLTLTPEHGLINLRQNTQRRVCDALAVRKVRKVAGGRVGLGRVWENTIRSKLLIFLKMKLTPLLLDPRLNSDACVQSSLARLTRCIAWRFAWLLTQGAPRRLPHVTPSYVTRQTKRLVRYAAQRAEVVRDSVSDAPSAKLHARWVVLDAFHHAWRPRRRRTLFRGATDFLRRARGAERRQRDRPAVG</sequence>
<dbReference type="EMBL" id="CAXAMN010006758">
    <property type="protein sequence ID" value="CAK9018999.1"/>
    <property type="molecule type" value="Genomic_DNA"/>
</dbReference>
<keyword evidence="2" id="KW-1185">Reference proteome</keyword>
<organism evidence="1 2">
    <name type="scientific">Durusdinium trenchii</name>
    <dbReference type="NCBI Taxonomy" id="1381693"/>
    <lineage>
        <taxon>Eukaryota</taxon>
        <taxon>Sar</taxon>
        <taxon>Alveolata</taxon>
        <taxon>Dinophyceae</taxon>
        <taxon>Suessiales</taxon>
        <taxon>Symbiodiniaceae</taxon>
        <taxon>Durusdinium</taxon>
    </lineage>
</organism>
<dbReference type="Proteomes" id="UP001642484">
    <property type="component" value="Unassembled WGS sequence"/>
</dbReference>
<accession>A0ABP0JYG8</accession>
<proteinExistence type="predicted"/>